<feature type="domain" description="Putative aromatic acid exporter C-terminal" evidence="7">
    <location>
        <begin position="145"/>
        <end position="305"/>
    </location>
</feature>
<dbReference type="InterPro" id="IPR010343">
    <property type="entry name" value="ArAE_1"/>
</dbReference>
<evidence type="ECO:0000313" key="9">
    <source>
        <dbReference type="Proteomes" id="UP000215145"/>
    </source>
</evidence>
<sequence length="309" mass="35176">MRIGFRTLKTAIGVSLSVLIAGQLGLLNFASAGILTLLCIQKTRRQSFNAIWERLLACLVAIAVSGLLFELVGYHALLFVLIFLILIPLCVKLRCTGGIASSSVIMMHIYVQKGLTLSFIGNELMIILIGLGMSLVVNLYMPGVERQIQELRRRIETRIENILRELAVYLKDGTSLWDGRELLELTALLEQARALGIQTTENDFSGRRSVFYTYYETRRKQVDILKTMMPLVSQVDARVEQGQRIGEFLDDLADHWNTIPGGRDYHERLRAIREYHRELPLPETREEFETRASLYAMANELERFILTLA</sequence>
<organism evidence="8 9">
    <name type="scientific">Paenibacillus herberti</name>
    <dbReference type="NCBI Taxonomy" id="1619309"/>
    <lineage>
        <taxon>Bacteria</taxon>
        <taxon>Bacillati</taxon>
        <taxon>Bacillota</taxon>
        <taxon>Bacilli</taxon>
        <taxon>Bacillales</taxon>
        <taxon>Paenibacillaceae</taxon>
        <taxon>Paenibacillus</taxon>
    </lineage>
</organism>
<evidence type="ECO:0000256" key="3">
    <source>
        <dbReference type="ARBA" id="ARBA00022692"/>
    </source>
</evidence>
<dbReference type="InterPro" id="IPR021062">
    <property type="entry name" value="ArAE_1_C"/>
</dbReference>
<reference evidence="8 9" key="1">
    <citation type="submission" date="2017-07" db="EMBL/GenBank/DDBJ databases">
        <title>Paenibacillus herberti R33 genome sequencing and assembly.</title>
        <authorList>
            <person name="Su W."/>
        </authorList>
    </citation>
    <scope>NUCLEOTIDE SEQUENCE [LARGE SCALE GENOMIC DNA]</scope>
    <source>
        <strain evidence="8 9">R33</strain>
    </source>
</reference>
<name>A0A229NYA1_9BACL</name>
<comment type="caution">
    <text evidence="8">The sequence shown here is derived from an EMBL/GenBank/DDBJ whole genome shotgun (WGS) entry which is preliminary data.</text>
</comment>
<evidence type="ECO:0000313" key="8">
    <source>
        <dbReference type="EMBL" id="OXM14850.1"/>
    </source>
</evidence>
<dbReference type="Pfam" id="PF06081">
    <property type="entry name" value="ArAE_1"/>
    <property type="match status" value="1"/>
</dbReference>
<dbReference type="AlphaFoldDB" id="A0A229NYA1"/>
<feature type="transmembrane region" description="Helical" evidence="6">
    <location>
        <begin position="12"/>
        <end position="39"/>
    </location>
</feature>
<evidence type="ECO:0000256" key="2">
    <source>
        <dbReference type="ARBA" id="ARBA00022475"/>
    </source>
</evidence>
<keyword evidence="2" id="KW-1003">Cell membrane</keyword>
<comment type="subcellular location">
    <subcellularLocation>
        <location evidence="1">Cell membrane</location>
        <topology evidence="1">Multi-pass membrane protein</topology>
    </subcellularLocation>
</comment>
<dbReference type="Proteomes" id="UP000215145">
    <property type="component" value="Unassembled WGS sequence"/>
</dbReference>
<evidence type="ECO:0000259" key="7">
    <source>
        <dbReference type="Pfam" id="PF11728"/>
    </source>
</evidence>
<dbReference type="Pfam" id="PF11728">
    <property type="entry name" value="ArAE_1_C"/>
    <property type="match status" value="1"/>
</dbReference>
<dbReference type="InterPro" id="IPR052984">
    <property type="entry name" value="UPF0421"/>
</dbReference>
<evidence type="ECO:0000256" key="5">
    <source>
        <dbReference type="ARBA" id="ARBA00023136"/>
    </source>
</evidence>
<dbReference type="PANTHER" id="PTHR40064">
    <property type="entry name" value="MEMBRANE PROTEIN-RELATED"/>
    <property type="match status" value="1"/>
</dbReference>
<keyword evidence="3 6" id="KW-0812">Transmembrane</keyword>
<keyword evidence="5 6" id="KW-0472">Membrane</keyword>
<evidence type="ECO:0000256" key="1">
    <source>
        <dbReference type="ARBA" id="ARBA00004651"/>
    </source>
</evidence>
<feature type="transmembrane region" description="Helical" evidence="6">
    <location>
        <begin position="114"/>
        <end position="141"/>
    </location>
</feature>
<evidence type="ECO:0000256" key="4">
    <source>
        <dbReference type="ARBA" id="ARBA00022989"/>
    </source>
</evidence>
<keyword evidence="9" id="KW-1185">Reference proteome</keyword>
<proteinExistence type="predicted"/>
<protein>
    <recommendedName>
        <fullName evidence="7">Putative aromatic acid exporter C-terminal domain-containing protein</fullName>
    </recommendedName>
</protein>
<feature type="transmembrane region" description="Helical" evidence="6">
    <location>
        <begin position="75"/>
        <end position="93"/>
    </location>
</feature>
<dbReference type="GO" id="GO:0005886">
    <property type="term" value="C:plasma membrane"/>
    <property type="evidence" value="ECO:0007669"/>
    <property type="project" value="UniProtKB-SubCell"/>
</dbReference>
<dbReference type="EMBL" id="NMUQ01000002">
    <property type="protein sequence ID" value="OXM14850.1"/>
    <property type="molecule type" value="Genomic_DNA"/>
</dbReference>
<evidence type="ECO:0000256" key="6">
    <source>
        <dbReference type="SAM" id="Phobius"/>
    </source>
</evidence>
<keyword evidence="4 6" id="KW-1133">Transmembrane helix</keyword>
<gene>
    <name evidence="8" type="ORF">CGZ75_18460</name>
</gene>
<accession>A0A229NYA1</accession>
<dbReference type="InterPro" id="IPR038323">
    <property type="entry name" value="ArAE_1_C_sf"/>
</dbReference>
<feature type="transmembrane region" description="Helical" evidence="6">
    <location>
        <begin position="51"/>
        <end position="69"/>
    </location>
</feature>
<dbReference type="OrthoDB" id="357521at2"/>
<dbReference type="RefSeq" id="WP_089525667.1">
    <property type="nucleotide sequence ID" value="NZ_NMUQ01000002.1"/>
</dbReference>
<dbReference type="PANTHER" id="PTHR40064:SF1">
    <property type="entry name" value="MEMBRANE PROTEIN"/>
    <property type="match status" value="1"/>
</dbReference>
<dbReference type="Gene3D" id="1.20.120.940">
    <property type="entry name" value="Putative aromatic acid exporter, C-terminal domain"/>
    <property type="match status" value="1"/>
</dbReference>